<evidence type="ECO:0000256" key="6">
    <source>
        <dbReference type="ARBA" id="ARBA00023136"/>
    </source>
</evidence>
<dbReference type="GO" id="GO:0042102">
    <property type="term" value="P:positive regulation of T cell proliferation"/>
    <property type="evidence" value="ECO:0007669"/>
    <property type="project" value="TreeGrafter"/>
</dbReference>
<evidence type="ECO:0000256" key="10">
    <source>
        <dbReference type="ARBA" id="ARBA00023319"/>
    </source>
</evidence>
<dbReference type="RefSeq" id="XP_023648828.1">
    <property type="nucleotide sequence ID" value="XM_023793060.2"/>
</dbReference>
<sequence>MAWVKWRWIQLIGCMILLVQSEENYIYNATVTVQVGDNIMLACSTSATYQEKDLRVFWQREQSQGRSSSDVVLTFKQGIITEMNQKDSFRGRVEVFPNELTRGNFSLLLKSVRPADVGQYETIIVPEKNSNRPRCRTQLNVGAPFSKPRVTVEVCTESTWPSEIRCETWGGFPEPLIHWIVGTQAIDSDQVKTNSSTTNGSISVTSILHLWSQEEIPVTCIVENPILRTNESSTQTIHHCEDPAVNLYGLLVLVPILLIQPILVYLFCFSKKKSACRSTQEQAEESTTAPPGGQGSQDNANVTIHLLE</sequence>
<evidence type="ECO:0000256" key="5">
    <source>
        <dbReference type="ARBA" id="ARBA00022989"/>
    </source>
</evidence>
<dbReference type="GO" id="GO:0006955">
    <property type="term" value="P:immune response"/>
    <property type="evidence" value="ECO:0007669"/>
    <property type="project" value="TreeGrafter"/>
</dbReference>
<evidence type="ECO:0000256" key="11">
    <source>
        <dbReference type="SAM" id="MobiDB-lite"/>
    </source>
</evidence>
<keyword evidence="7" id="KW-1015">Disulfide bond</keyword>
<keyword evidence="5 12" id="KW-1133">Transmembrane helix</keyword>
<evidence type="ECO:0000256" key="4">
    <source>
        <dbReference type="ARBA" id="ARBA00022729"/>
    </source>
</evidence>
<dbReference type="InterPro" id="IPR007110">
    <property type="entry name" value="Ig-like_dom"/>
</dbReference>
<dbReference type="PROSITE" id="PS50835">
    <property type="entry name" value="IG_LIKE"/>
    <property type="match status" value="2"/>
</dbReference>
<evidence type="ECO:0000313" key="15">
    <source>
        <dbReference type="Ensembl" id="ENSPKIP00000020976.1"/>
    </source>
</evidence>
<dbReference type="InterPro" id="IPR013783">
    <property type="entry name" value="Ig-like_fold"/>
</dbReference>
<feature type="transmembrane region" description="Helical" evidence="12">
    <location>
        <begin position="247"/>
        <end position="268"/>
    </location>
</feature>
<feature type="domain" description="Ig-like" evidence="14">
    <location>
        <begin position="148"/>
        <end position="238"/>
    </location>
</feature>
<feature type="region of interest" description="Disordered" evidence="11">
    <location>
        <begin position="280"/>
        <end position="300"/>
    </location>
</feature>
<comment type="subcellular location">
    <subcellularLocation>
        <location evidence="1">Cell membrane</location>
        <topology evidence="1">Single-pass type I membrane protein</topology>
    </subcellularLocation>
</comment>
<evidence type="ECO:0000256" key="12">
    <source>
        <dbReference type="SAM" id="Phobius"/>
    </source>
</evidence>
<proteinExistence type="predicted"/>
<dbReference type="STRING" id="1676925.ENSPKIP00000020976"/>
<dbReference type="GO" id="GO:0007166">
    <property type="term" value="P:cell surface receptor signaling pathway"/>
    <property type="evidence" value="ECO:0007669"/>
    <property type="project" value="TreeGrafter"/>
</dbReference>
<dbReference type="OrthoDB" id="9898017at2759"/>
<dbReference type="KEGG" id="pki:111834108"/>
<feature type="signal peptide" evidence="13">
    <location>
        <begin position="1"/>
        <end position="21"/>
    </location>
</feature>
<name>A0A3B3RTC4_9TELE</name>
<dbReference type="InterPro" id="IPR013162">
    <property type="entry name" value="CD80_C2-set"/>
</dbReference>
<feature type="compositionally biased region" description="Polar residues" evidence="11">
    <location>
        <begin position="280"/>
        <end position="289"/>
    </location>
</feature>
<accession>A0A3B3RTC4</accession>
<dbReference type="Gene3D" id="2.60.40.10">
    <property type="entry name" value="Immunoglobulins"/>
    <property type="match status" value="2"/>
</dbReference>
<organism evidence="15 16">
    <name type="scientific">Paramormyrops kingsleyae</name>
    <dbReference type="NCBI Taxonomy" id="1676925"/>
    <lineage>
        <taxon>Eukaryota</taxon>
        <taxon>Metazoa</taxon>
        <taxon>Chordata</taxon>
        <taxon>Craniata</taxon>
        <taxon>Vertebrata</taxon>
        <taxon>Euteleostomi</taxon>
        <taxon>Actinopterygii</taxon>
        <taxon>Neopterygii</taxon>
        <taxon>Teleostei</taxon>
        <taxon>Osteoglossocephala</taxon>
        <taxon>Osteoglossomorpha</taxon>
        <taxon>Osteoglossiformes</taxon>
        <taxon>Mormyridae</taxon>
        <taxon>Paramormyrops</taxon>
    </lineage>
</organism>
<keyword evidence="6 12" id="KW-0472">Membrane</keyword>
<feature type="domain" description="Ig-like" evidence="14">
    <location>
        <begin position="22"/>
        <end position="120"/>
    </location>
</feature>
<keyword evidence="4 13" id="KW-0732">Signal</keyword>
<keyword evidence="2" id="KW-1003">Cell membrane</keyword>
<dbReference type="GO" id="GO:0009897">
    <property type="term" value="C:external side of plasma membrane"/>
    <property type="evidence" value="ECO:0007669"/>
    <property type="project" value="TreeGrafter"/>
</dbReference>
<dbReference type="AlphaFoldDB" id="A0A3B3RTC4"/>
<evidence type="ECO:0000259" key="14">
    <source>
        <dbReference type="PROSITE" id="PS50835"/>
    </source>
</evidence>
<reference evidence="15" key="1">
    <citation type="submission" date="2025-05" db="UniProtKB">
        <authorList>
            <consortium name="Ensembl"/>
        </authorList>
    </citation>
    <scope>IDENTIFICATION</scope>
</reference>
<dbReference type="InterPro" id="IPR013106">
    <property type="entry name" value="Ig_V-set"/>
</dbReference>
<dbReference type="GO" id="GO:0031295">
    <property type="term" value="P:T cell costimulation"/>
    <property type="evidence" value="ECO:0007669"/>
    <property type="project" value="TreeGrafter"/>
</dbReference>
<dbReference type="RefSeq" id="XP_023648825.1">
    <property type="nucleotide sequence ID" value="XM_023793057.2"/>
</dbReference>
<evidence type="ECO:0000256" key="1">
    <source>
        <dbReference type="ARBA" id="ARBA00004251"/>
    </source>
</evidence>
<dbReference type="SUPFAM" id="SSF48726">
    <property type="entry name" value="Immunoglobulin"/>
    <property type="match status" value="2"/>
</dbReference>
<dbReference type="Proteomes" id="UP000261540">
    <property type="component" value="Unplaced"/>
</dbReference>
<dbReference type="GeneTree" id="ENSGT00940000154641"/>
<keyword evidence="9" id="KW-0325">Glycoprotein</keyword>
<keyword evidence="16" id="KW-1185">Reference proteome</keyword>
<protein>
    <submittedName>
        <fullName evidence="15">CD276 antigen homolog</fullName>
    </submittedName>
</protein>
<dbReference type="GO" id="GO:0042130">
    <property type="term" value="P:negative regulation of T cell proliferation"/>
    <property type="evidence" value="ECO:0007669"/>
    <property type="project" value="TreeGrafter"/>
</dbReference>
<dbReference type="InterPro" id="IPR036179">
    <property type="entry name" value="Ig-like_dom_sf"/>
</dbReference>
<dbReference type="GO" id="GO:0071222">
    <property type="term" value="P:cellular response to lipopolysaccharide"/>
    <property type="evidence" value="ECO:0007669"/>
    <property type="project" value="TreeGrafter"/>
</dbReference>
<dbReference type="RefSeq" id="XP_023648830.1">
    <property type="nucleotide sequence ID" value="XM_023793062.2"/>
</dbReference>
<evidence type="ECO:0000256" key="8">
    <source>
        <dbReference type="ARBA" id="ARBA00023170"/>
    </source>
</evidence>
<keyword evidence="8" id="KW-0675">Receptor</keyword>
<feature type="chain" id="PRO_5044589323" evidence="13">
    <location>
        <begin position="22"/>
        <end position="308"/>
    </location>
</feature>
<dbReference type="Pfam" id="PF07686">
    <property type="entry name" value="V-set"/>
    <property type="match status" value="1"/>
</dbReference>
<dbReference type="RefSeq" id="XP_023648827.1">
    <property type="nucleotide sequence ID" value="XM_023793059.2"/>
</dbReference>
<dbReference type="PANTHER" id="PTHR25466:SF9">
    <property type="entry name" value="FIBRONECTIN TYPE-III DOMAIN-CONTAINING PROTEIN"/>
    <property type="match status" value="1"/>
</dbReference>
<evidence type="ECO:0000256" key="7">
    <source>
        <dbReference type="ARBA" id="ARBA00023157"/>
    </source>
</evidence>
<dbReference type="PANTHER" id="PTHR25466">
    <property type="entry name" value="T-LYMPHOCYTE ACTIVATION ANTIGEN"/>
    <property type="match status" value="1"/>
</dbReference>
<keyword evidence="3 12" id="KW-0812">Transmembrane</keyword>
<evidence type="ECO:0000256" key="3">
    <source>
        <dbReference type="ARBA" id="ARBA00022692"/>
    </source>
</evidence>
<evidence type="ECO:0000256" key="2">
    <source>
        <dbReference type="ARBA" id="ARBA00022475"/>
    </source>
</evidence>
<dbReference type="InterPro" id="IPR051713">
    <property type="entry name" value="T-cell_Activation_Regulation"/>
</dbReference>
<evidence type="ECO:0000313" key="16">
    <source>
        <dbReference type="Proteomes" id="UP000261540"/>
    </source>
</evidence>
<evidence type="ECO:0000256" key="9">
    <source>
        <dbReference type="ARBA" id="ARBA00023180"/>
    </source>
</evidence>
<dbReference type="RefSeq" id="XP_023648826.1">
    <property type="nucleotide sequence ID" value="XM_023793058.2"/>
</dbReference>
<keyword evidence="10" id="KW-0393">Immunoglobulin domain</keyword>
<dbReference type="Ensembl" id="ENSPKIT00000001601.1">
    <property type="protein sequence ID" value="ENSPKIP00000020976.1"/>
    <property type="gene ID" value="ENSPKIG00000005552.1"/>
</dbReference>
<dbReference type="GeneID" id="111834108"/>
<dbReference type="Pfam" id="PF08205">
    <property type="entry name" value="C2-set_2"/>
    <property type="match status" value="1"/>
</dbReference>
<dbReference type="Ensembl" id="ENSPKIT00000001619.1">
    <property type="protein sequence ID" value="ENSPKIP00000020994.1"/>
    <property type="gene ID" value="ENSPKIG00000005552.1"/>
</dbReference>
<evidence type="ECO:0000256" key="13">
    <source>
        <dbReference type="SAM" id="SignalP"/>
    </source>
</evidence>